<evidence type="ECO:0000313" key="2">
    <source>
        <dbReference type="EMBL" id="MFC3579981.1"/>
    </source>
</evidence>
<dbReference type="Proteomes" id="UP001595713">
    <property type="component" value="Unassembled WGS sequence"/>
</dbReference>
<evidence type="ECO:0000313" key="3">
    <source>
        <dbReference type="Proteomes" id="UP001595713"/>
    </source>
</evidence>
<proteinExistence type="predicted"/>
<protein>
    <submittedName>
        <fullName evidence="2">DUF4169 family protein</fullName>
    </submittedName>
</protein>
<sequence>MAEIVNLRAARKQKARAASAAAADANRAAFGRTRAERQATQAETARHARTLDNARREP</sequence>
<dbReference type="EMBL" id="JBHRXP010000002">
    <property type="protein sequence ID" value="MFC3579981.1"/>
    <property type="molecule type" value="Genomic_DNA"/>
</dbReference>
<evidence type="ECO:0000256" key="1">
    <source>
        <dbReference type="SAM" id="MobiDB-lite"/>
    </source>
</evidence>
<feature type="region of interest" description="Disordered" evidence="1">
    <location>
        <begin position="23"/>
        <end position="58"/>
    </location>
</feature>
<comment type="caution">
    <text evidence="2">The sequence shown here is derived from an EMBL/GenBank/DDBJ whole genome shotgun (WGS) entry which is preliminary data.</text>
</comment>
<accession>A0ABV7SUI2</accession>
<reference evidence="3" key="1">
    <citation type="journal article" date="2019" name="Int. J. Syst. Evol. Microbiol.">
        <title>The Global Catalogue of Microorganisms (GCM) 10K type strain sequencing project: providing services to taxonomists for standard genome sequencing and annotation.</title>
        <authorList>
            <consortium name="The Broad Institute Genomics Platform"/>
            <consortium name="The Broad Institute Genome Sequencing Center for Infectious Disease"/>
            <person name="Wu L."/>
            <person name="Ma J."/>
        </authorList>
    </citation>
    <scope>NUCLEOTIDE SEQUENCE [LARGE SCALE GENOMIC DNA]</scope>
    <source>
        <strain evidence="3">KCTC 42739</strain>
    </source>
</reference>
<organism evidence="2 3">
    <name type="scientific">Sphingomonas hylomeconis</name>
    <dbReference type="NCBI Taxonomy" id="1395958"/>
    <lineage>
        <taxon>Bacteria</taxon>
        <taxon>Pseudomonadati</taxon>
        <taxon>Pseudomonadota</taxon>
        <taxon>Alphaproteobacteria</taxon>
        <taxon>Sphingomonadales</taxon>
        <taxon>Sphingomonadaceae</taxon>
        <taxon>Sphingomonas</taxon>
    </lineage>
</organism>
<feature type="compositionally biased region" description="Basic and acidic residues" evidence="1">
    <location>
        <begin position="44"/>
        <end position="58"/>
    </location>
</feature>
<gene>
    <name evidence="2" type="ORF">ACFONA_07355</name>
</gene>
<dbReference type="RefSeq" id="WP_261293139.1">
    <property type="nucleotide sequence ID" value="NZ_JANQBK010000003.1"/>
</dbReference>
<dbReference type="Pfam" id="PF13770">
    <property type="entry name" value="DUF4169"/>
    <property type="match status" value="1"/>
</dbReference>
<dbReference type="InterPro" id="IPR025227">
    <property type="entry name" value="DUF4169"/>
</dbReference>
<name>A0ABV7SUI2_9SPHN</name>
<keyword evidence="3" id="KW-1185">Reference proteome</keyword>